<evidence type="ECO:0000256" key="1">
    <source>
        <dbReference type="ARBA" id="ARBA00008542"/>
    </source>
</evidence>
<dbReference type="InterPro" id="IPR006286">
    <property type="entry name" value="C56_PfpI-like"/>
</dbReference>
<evidence type="ECO:0000313" key="3">
    <source>
        <dbReference type="EMBL" id="PJK30296.1"/>
    </source>
</evidence>
<feature type="domain" description="DJ-1/PfpI" evidence="2">
    <location>
        <begin position="6"/>
        <end position="173"/>
    </location>
</feature>
<dbReference type="PROSITE" id="PS51276">
    <property type="entry name" value="PEPTIDASE_C56_PFPI"/>
    <property type="match status" value="1"/>
</dbReference>
<gene>
    <name evidence="3" type="ORF">CVT23_07895</name>
</gene>
<dbReference type="PANTHER" id="PTHR42733:SF12">
    <property type="entry name" value="PROTEINASE"/>
    <property type="match status" value="1"/>
</dbReference>
<dbReference type="GO" id="GO:0008233">
    <property type="term" value="F:peptidase activity"/>
    <property type="evidence" value="ECO:0007669"/>
    <property type="project" value="UniProtKB-KW"/>
</dbReference>
<dbReference type="CDD" id="cd03134">
    <property type="entry name" value="GATase1_PfpI_like"/>
    <property type="match status" value="1"/>
</dbReference>
<dbReference type="SUPFAM" id="SSF52317">
    <property type="entry name" value="Class I glutamine amidotransferase-like"/>
    <property type="match status" value="1"/>
</dbReference>
<dbReference type="PANTHER" id="PTHR42733">
    <property type="entry name" value="DJ-1 PROTEIN"/>
    <property type="match status" value="1"/>
</dbReference>
<dbReference type="GO" id="GO:0006508">
    <property type="term" value="P:proteolysis"/>
    <property type="evidence" value="ECO:0007669"/>
    <property type="project" value="UniProtKB-KW"/>
</dbReference>
<dbReference type="Proteomes" id="UP000229498">
    <property type="component" value="Unassembled WGS sequence"/>
</dbReference>
<dbReference type="NCBIfam" id="TIGR01382">
    <property type="entry name" value="PfpI"/>
    <property type="match status" value="1"/>
</dbReference>
<sequence length="178" mass="19259">MAENSKRVAILVTDGFEEVELCEPREALQDAGMETVIVAPHDGKVTSWQKTDWGSKFEVDATLAETDAADYDALLLPGGVINPDALRIKDKAVAFVQSFVEAEKPVAAICHGPWTLIEAGAAKGRKMTSWPSLKNDLANAGAEWVDQEVVVDGNFVTSRNPGDLPAFCRETVRLFQAA</sequence>
<dbReference type="EMBL" id="PHIG01000029">
    <property type="protein sequence ID" value="PJK30296.1"/>
    <property type="molecule type" value="Genomic_DNA"/>
</dbReference>
<evidence type="ECO:0000313" key="4">
    <source>
        <dbReference type="Proteomes" id="UP000229498"/>
    </source>
</evidence>
<dbReference type="RefSeq" id="WP_109795493.1">
    <property type="nucleotide sequence ID" value="NZ_PHIG01000029.1"/>
</dbReference>
<name>A0A2M9G3N5_9PROT</name>
<reference evidence="3 4" key="1">
    <citation type="submission" date="2017-11" db="EMBL/GenBank/DDBJ databases">
        <title>Draft genome sequence of Rhizobiales bacterium SY3-13.</title>
        <authorList>
            <person name="Sun C."/>
        </authorList>
    </citation>
    <scope>NUCLEOTIDE SEQUENCE [LARGE SCALE GENOMIC DNA]</scope>
    <source>
        <strain evidence="3 4">SY3-13</strain>
    </source>
</reference>
<comment type="caution">
    <text evidence="3">The sequence shown here is derived from an EMBL/GenBank/DDBJ whole genome shotgun (WGS) entry which is preliminary data.</text>
</comment>
<organism evidence="3 4">
    <name type="scientific">Minwuia thermotolerans</name>
    <dbReference type="NCBI Taxonomy" id="2056226"/>
    <lineage>
        <taxon>Bacteria</taxon>
        <taxon>Pseudomonadati</taxon>
        <taxon>Pseudomonadota</taxon>
        <taxon>Alphaproteobacteria</taxon>
        <taxon>Minwuiales</taxon>
        <taxon>Minwuiaceae</taxon>
        <taxon>Minwuia</taxon>
    </lineage>
</organism>
<keyword evidence="3" id="KW-0645">Protease</keyword>
<dbReference type="InterPro" id="IPR002818">
    <property type="entry name" value="DJ-1/PfpI"/>
</dbReference>
<accession>A0A2M9G3N5</accession>
<keyword evidence="4" id="KW-1185">Reference proteome</keyword>
<evidence type="ECO:0000259" key="2">
    <source>
        <dbReference type="Pfam" id="PF01965"/>
    </source>
</evidence>
<comment type="similarity">
    <text evidence="1">Belongs to the peptidase C56 family.</text>
</comment>
<dbReference type="OrthoDB" id="9792284at2"/>
<dbReference type="Gene3D" id="3.40.50.880">
    <property type="match status" value="1"/>
</dbReference>
<dbReference type="AlphaFoldDB" id="A0A2M9G3N5"/>
<keyword evidence="3" id="KW-0378">Hydrolase</keyword>
<protein>
    <submittedName>
        <fullName evidence="3">Protease</fullName>
    </submittedName>
</protein>
<dbReference type="InterPro" id="IPR029062">
    <property type="entry name" value="Class_I_gatase-like"/>
</dbReference>
<dbReference type="Pfam" id="PF01965">
    <property type="entry name" value="DJ-1_PfpI"/>
    <property type="match status" value="1"/>
</dbReference>
<proteinExistence type="inferred from homology"/>